<keyword evidence="9 15" id="KW-0540">Nuclease</keyword>
<evidence type="ECO:0000256" key="4">
    <source>
        <dbReference type="ARBA" id="ARBA00011738"/>
    </source>
</evidence>
<comment type="cofactor">
    <cofactor evidence="15">
        <name>Mg(2+)</name>
        <dbReference type="ChEBI" id="CHEBI:18420"/>
    </cofactor>
</comment>
<dbReference type="GO" id="GO:0008033">
    <property type="term" value="P:tRNA processing"/>
    <property type="evidence" value="ECO:0007669"/>
    <property type="project" value="UniProtKB-KW"/>
</dbReference>
<evidence type="ECO:0000256" key="8">
    <source>
        <dbReference type="ARBA" id="ARBA00022694"/>
    </source>
</evidence>
<dbReference type="HAMAP" id="MF_00104">
    <property type="entry name" value="RNase_III"/>
    <property type="match status" value="1"/>
</dbReference>
<feature type="domain" description="DRBM" evidence="16">
    <location>
        <begin position="162"/>
        <end position="231"/>
    </location>
</feature>
<comment type="function">
    <text evidence="15">Digests double-stranded RNA. Involved in the processing of primary rRNA transcript to yield the immediate precursors to the large and small rRNAs (23S and 16S). Processes some mRNAs, and tRNAs when they are encoded in the rRNA operon. Processes pre-crRNA and tracrRNA of type II CRISPR loci if present in the organism.</text>
</comment>
<dbReference type="Gene3D" id="3.30.160.20">
    <property type="match status" value="1"/>
</dbReference>
<dbReference type="Gene3D" id="1.10.1520.10">
    <property type="entry name" value="Ribonuclease III domain"/>
    <property type="match status" value="1"/>
</dbReference>
<dbReference type="AlphaFoldDB" id="A0A1F7IV35"/>
<evidence type="ECO:0000256" key="1">
    <source>
        <dbReference type="ARBA" id="ARBA00000109"/>
    </source>
</evidence>
<feature type="active site" evidence="15">
    <location>
        <position position="123"/>
    </location>
</feature>
<dbReference type="STRING" id="1802061.A3A93_04105"/>
<dbReference type="GO" id="GO:0042802">
    <property type="term" value="F:identical protein binding"/>
    <property type="evidence" value="ECO:0007669"/>
    <property type="project" value="UniProtKB-ARBA"/>
</dbReference>
<dbReference type="FunFam" id="3.30.160.20:FF:000003">
    <property type="entry name" value="Ribonuclease 3"/>
    <property type="match status" value="1"/>
</dbReference>
<feature type="domain" description="RNase III" evidence="17">
    <location>
        <begin position="5"/>
        <end position="134"/>
    </location>
</feature>
<dbReference type="PROSITE" id="PS00517">
    <property type="entry name" value="RNASE_3_1"/>
    <property type="match status" value="1"/>
</dbReference>
<evidence type="ECO:0000256" key="12">
    <source>
        <dbReference type="ARBA" id="ARBA00022801"/>
    </source>
</evidence>
<keyword evidence="7 15" id="KW-0507">mRNA processing</keyword>
<accession>A0A1F7IV35</accession>
<evidence type="ECO:0000256" key="13">
    <source>
        <dbReference type="ARBA" id="ARBA00022842"/>
    </source>
</evidence>
<dbReference type="EC" id="3.1.26.3" evidence="15"/>
<evidence type="ECO:0000256" key="2">
    <source>
        <dbReference type="ARBA" id="ARBA00004496"/>
    </source>
</evidence>
<dbReference type="InterPro" id="IPR036389">
    <property type="entry name" value="RNase_III_sf"/>
</dbReference>
<dbReference type="PANTHER" id="PTHR11207:SF0">
    <property type="entry name" value="RIBONUCLEASE 3"/>
    <property type="match status" value="1"/>
</dbReference>
<keyword evidence="15" id="KW-0699">rRNA-binding</keyword>
<evidence type="ECO:0000256" key="10">
    <source>
        <dbReference type="ARBA" id="ARBA00022723"/>
    </source>
</evidence>
<feature type="binding site" evidence="15">
    <location>
        <position position="47"/>
    </location>
    <ligand>
        <name>Mg(2+)</name>
        <dbReference type="ChEBI" id="CHEBI:18420"/>
    </ligand>
</feature>
<dbReference type="Proteomes" id="UP000177141">
    <property type="component" value="Unassembled WGS sequence"/>
</dbReference>
<dbReference type="InterPro" id="IPR014720">
    <property type="entry name" value="dsRBD_dom"/>
</dbReference>
<dbReference type="GO" id="GO:0004525">
    <property type="term" value="F:ribonuclease III activity"/>
    <property type="evidence" value="ECO:0007669"/>
    <property type="project" value="UniProtKB-UniRule"/>
</dbReference>
<dbReference type="PROSITE" id="PS50142">
    <property type="entry name" value="RNASE_3_2"/>
    <property type="match status" value="1"/>
</dbReference>
<evidence type="ECO:0000256" key="5">
    <source>
        <dbReference type="ARBA" id="ARBA00022490"/>
    </source>
</evidence>
<dbReference type="CDD" id="cd00593">
    <property type="entry name" value="RIBOc"/>
    <property type="match status" value="1"/>
</dbReference>
<dbReference type="GO" id="GO:0006364">
    <property type="term" value="P:rRNA processing"/>
    <property type="evidence" value="ECO:0007669"/>
    <property type="project" value="UniProtKB-UniRule"/>
</dbReference>
<dbReference type="SMART" id="SM00535">
    <property type="entry name" value="RIBOc"/>
    <property type="match status" value="1"/>
</dbReference>
<dbReference type="Pfam" id="PF00035">
    <property type="entry name" value="dsrm"/>
    <property type="match status" value="1"/>
</dbReference>
<keyword evidence="10 15" id="KW-0479">Metal-binding</keyword>
<dbReference type="FunFam" id="1.10.1520.10:FF:000001">
    <property type="entry name" value="Ribonuclease 3"/>
    <property type="match status" value="1"/>
</dbReference>
<comment type="subunit">
    <text evidence="4 15">Homodimer.</text>
</comment>
<comment type="catalytic activity">
    <reaction evidence="1 15">
        <text>Endonucleolytic cleavage to 5'-phosphomonoester.</text>
        <dbReference type="EC" id="3.1.26.3"/>
    </reaction>
</comment>
<comment type="caution">
    <text evidence="18">The sequence shown here is derived from an EMBL/GenBank/DDBJ whole genome shotgun (WGS) entry which is preliminary data.</text>
</comment>
<keyword evidence="6 15" id="KW-0698">rRNA processing</keyword>
<evidence type="ECO:0000256" key="15">
    <source>
        <dbReference type="HAMAP-Rule" id="MF_00104"/>
    </source>
</evidence>
<evidence type="ECO:0000256" key="14">
    <source>
        <dbReference type="ARBA" id="ARBA00022884"/>
    </source>
</evidence>
<organism evidence="18 19">
    <name type="scientific">Candidatus Roizmanbacteria bacterium RIFCSPLOWO2_01_FULL_38_12</name>
    <dbReference type="NCBI Taxonomy" id="1802061"/>
    <lineage>
        <taxon>Bacteria</taxon>
        <taxon>Candidatus Roizmaniibacteriota</taxon>
    </lineage>
</organism>
<dbReference type="PANTHER" id="PTHR11207">
    <property type="entry name" value="RIBONUCLEASE III"/>
    <property type="match status" value="1"/>
</dbReference>
<dbReference type="SUPFAM" id="SSF69065">
    <property type="entry name" value="RNase III domain-like"/>
    <property type="match status" value="1"/>
</dbReference>
<dbReference type="InterPro" id="IPR000999">
    <property type="entry name" value="RNase_III_dom"/>
</dbReference>
<dbReference type="CDD" id="cd10845">
    <property type="entry name" value="DSRM_RNAse_III_family"/>
    <property type="match status" value="1"/>
</dbReference>
<dbReference type="GO" id="GO:0046872">
    <property type="term" value="F:metal ion binding"/>
    <property type="evidence" value="ECO:0007669"/>
    <property type="project" value="UniProtKB-KW"/>
</dbReference>
<dbReference type="SMART" id="SM00358">
    <property type="entry name" value="DSRM"/>
    <property type="match status" value="1"/>
</dbReference>
<dbReference type="SUPFAM" id="SSF54768">
    <property type="entry name" value="dsRNA-binding domain-like"/>
    <property type="match status" value="1"/>
</dbReference>
<comment type="similarity">
    <text evidence="3">Belongs to the ribonuclease III family.</text>
</comment>
<keyword evidence="8 15" id="KW-0819">tRNA processing</keyword>
<evidence type="ECO:0000259" key="17">
    <source>
        <dbReference type="PROSITE" id="PS50142"/>
    </source>
</evidence>
<dbReference type="GO" id="GO:0003725">
    <property type="term" value="F:double-stranded RNA binding"/>
    <property type="evidence" value="ECO:0007669"/>
    <property type="project" value="TreeGrafter"/>
</dbReference>
<evidence type="ECO:0000256" key="3">
    <source>
        <dbReference type="ARBA" id="ARBA00010183"/>
    </source>
</evidence>
<dbReference type="InterPro" id="IPR011907">
    <property type="entry name" value="RNase_III"/>
</dbReference>
<feature type="active site" evidence="15">
    <location>
        <position position="51"/>
    </location>
</feature>
<reference evidence="18 19" key="1">
    <citation type="journal article" date="2016" name="Nat. Commun.">
        <title>Thousands of microbial genomes shed light on interconnected biogeochemical processes in an aquifer system.</title>
        <authorList>
            <person name="Anantharaman K."/>
            <person name="Brown C.T."/>
            <person name="Hug L.A."/>
            <person name="Sharon I."/>
            <person name="Castelle C.J."/>
            <person name="Probst A.J."/>
            <person name="Thomas B.C."/>
            <person name="Singh A."/>
            <person name="Wilkins M.J."/>
            <person name="Karaoz U."/>
            <person name="Brodie E.L."/>
            <person name="Williams K.H."/>
            <person name="Hubbard S.S."/>
            <person name="Banfield J.F."/>
        </authorList>
    </citation>
    <scope>NUCLEOTIDE SEQUENCE [LARGE SCALE GENOMIC DNA]</scope>
</reference>
<feature type="binding site" evidence="15">
    <location>
        <position position="123"/>
    </location>
    <ligand>
        <name>Mg(2+)</name>
        <dbReference type="ChEBI" id="CHEBI:18420"/>
    </ligand>
</feature>
<evidence type="ECO:0000256" key="7">
    <source>
        <dbReference type="ARBA" id="ARBA00022664"/>
    </source>
</evidence>
<dbReference type="GO" id="GO:0006397">
    <property type="term" value="P:mRNA processing"/>
    <property type="evidence" value="ECO:0007669"/>
    <property type="project" value="UniProtKB-UniRule"/>
</dbReference>
<dbReference type="GO" id="GO:0019843">
    <property type="term" value="F:rRNA binding"/>
    <property type="evidence" value="ECO:0007669"/>
    <property type="project" value="UniProtKB-KW"/>
</dbReference>
<name>A0A1F7IV35_9BACT</name>
<evidence type="ECO:0000313" key="18">
    <source>
        <dbReference type="EMBL" id="OGK47215.1"/>
    </source>
</evidence>
<dbReference type="NCBIfam" id="TIGR02191">
    <property type="entry name" value="RNaseIII"/>
    <property type="match status" value="1"/>
</dbReference>
<evidence type="ECO:0000256" key="9">
    <source>
        <dbReference type="ARBA" id="ARBA00022722"/>
    </source>
</evidence>
<keyword evidence="13 15" id="KW-0460">Magnesium</keyword>
<keyword evidence="5 15" id="KW-0963">Cytoplasm</keyword>
<dbReference type="PROSITE" id="PS50137">
    <property type="entry name" value="DS_RBD"/>
    <property type="match status" value="1"/>
</dbReference>
<dbReference type="GO" id="GO:0005737">
    <property type="term" value="C:cytoplasm"/>
    <property type="evidence" value="ECO:0007669"/>
    <property type="project" value="UniProtKB-SubCell"/>
</dbReference>
<evidence type="ECO:0000256" key="6">
    <source>
        <dbReference type="ARBA" id="ARBA00022552"/>
    </source>
</evidence>
<dbReference type="GO" id="GO:0010468">
    <property type="term" value="P:regulation of gene expression"/>
    <property type="evidence" value="ECO:0007669"/>
    <property type="project" value="TreeGrafter"/>
</dbReference>
<protein>
    <recommendedName>
        <fullName evidence="15">Ribonuclease 3</fullName>
        <ecNumber evidence="15">3.1.26.3</ecNumber>
    </recommendedName>
    <alternativeName>
        <fullName evidence="15">Ribonuclease III</fullName>
        <shortName evidence="15">RNase III</shortName>
    </alternativeName>
</protein>
<proteinExistence type="inferred from homology"/>
<evidence type="ECO:0000313" key="19">
    <source>
        <dbReference type="Proteomes" id="UP000177141"/>
    </source>
</evidence>
<dbReference type="Pfam" id="PF14622">
    <property type="entry name" value="Ribonucleas_3_3"/>
    <property type="match status" value="1"/>
</dbReference>
<feature type="binding site" evidence="15">
    <location>
        <position position="120"/>
    </location>
    <ligand>
        <name>Mg(2+)</name>
        <dbReference type="ChEBI" id="CHEBI:18420"/>
    </ligand>
</feature>
<keyword evidence="11 15" id="KW-0255">Endonuclease</keyword>
<comment type="subcellular location">
    <subcellularLocation>
        <location evidence="2 15">Cytoplasm</location>
    </subcellularLocation>
</comment>
<gene>
    <name evidence="15" type="primary">rnc</name>
    <name evidence="18" type="ORF">A3A93_04105</name>
</gene>
<dbReference type="EMBL" id="MGAL01000035">
    <property type="protein sequence ID" value="OGK47215.1"/>
    <property type="molecule type" value="Genomic_DNA"/>
</dbReference>
<evidence type="ECO:0000259" key="16">
    <source>
        <dbReference type="PROSITE" id="PS50137"/>
    </source>
</evidence>
<evidence type="ECO:0000256" key="11">
    <source>
        <dbReference type="ARBA" id="ARBA00022759"/>
    </source>
</evidence>
<keyword evidence="14 15" id="KW-0694">RNA-binding</keyword>
<keyword evidence="12 15" id="KW-0378">Hydrolase</keyword>
<sequence length="231" mass="26624">MNYDFTKLEHKIEIKFKDRTLLKNVFIHRSYLNEHKHFELPSNEKLEFLGDSVLSIATSIYLYHNYPTLQEGDYTDIKSSIVRTESLAEVAKNLELGTYLFLSKGEEKGHGRSKINILADVFEALIAAIFIDQGFETAYDFINKYLFKDKLKTIIENGLYLSPKSRLQEITQAQFKKLPDYVLTHEIGPEHKKLFHVTVSINSKKYGDGVGKSKKQAEERAAQNTLEILTK</sequence>